<comment type="subcellular location">
    <subcellularLocation>
        <location evidence="1">Membrane</location>
    </subcellularLocation>
</comment>
<evidence type="ECO:0000256" key="2">
    <source>
        <dbReference type="ARBA" id="ARBA00022614"/>
    </source>
</evidence>
<gene>
    <name evidence="7" type="ORF">TIFTF001_010545</name>
</gene>
<evidence type="ECO:0000256" key="5">
    <source>
        <dbReference type="ARBA" id="ARBA00022989"/>
    </source>
</evidence>
<dbReference type="InterPro" id="IPR051809">
    <property type="entry name" value="Plant_receptor-like_S/T_kinase"/>
</dbReference>
<evidence type="ECO:0000256" key="4">
    <source>
        <dbReference type="ARBA" id="ARBA00022737"/>
    </source>
</evidence>
<dbReference type="Proteomes" id="UP001187192">
    <property type="component" value="Unassembled WGS sequence"/>
</dbReference>
<proteinExistence type="predicted"/>
<sequence length="163" mass="18022">MNQMMALERQATSLSMLCLSNLEWLEVDENRLGHGEDGDLDFLSSLVNCTNLQVFAIDGNNFGGSLPESIGNYSTKLRLMVFGRNRISGSIPTGIGNLINLEGLTMEINRLTGYIPSSIGVDCSLELPRERTEIRNVLADLCSLREVLLGRRRLQPTEHVIGV</sequence>
<keyword evidence="5" id="KW-1133">Transmembrane helix</keyword>
<reference evidence="7" key="1">
    <citation type="submission" date="2023-07" db="EMBL/GenBank/DDBJ databases">
        <title>draft genome sequence of fig (Ficus carica).</title>
        <authorList>
            <person name="Takahashi T."/>
            <person name="Nishimura K."/>
        </authorList>
    </citation>
    <scope>NUCLEOTIDE SEQUENCE</scope>
</reference>
<dbReference type="SUPFAM" id="SSF52058">
    <property type="entry name" value="L domain-like"/>
    <property type="match status" value="1"/>
</dbReference>
<dbReference type="PANTHER" id="PTHR27008:SF596">
    <property type="entry name" value="OS02G0215500 PROTEIN"/>
    <property type="match status" value="1"/>
</dbReference>
<dbReference type="InterPro" id="IPR001611">
    <property type="entry name" value="Leu-rich_rpt"/>
</dbReference>
<dbReference type="AlphaFoldDB" id="A0AA88A8U3"/>
<protein>
    <submittedName>
        <fullName evidence="7">Uncharacterized protein</fullName>
    </submittedName>
</protein>
<dbReference type="Gene3D" id="3.80.10.10">
    <property type="entry name" value="Ribonuclease Inhibitor"/>
    <property type="match status" value="1"/>
</dbReference>
<evidence type="ECO:0000256" key="6">
    <source>
        <dbReference type="ARBA" id="ARBA00023136"/>
    </source>
</evidence>
<keyword evidence="6" id="KW-0472">Membrane</keyword>
<comment type="caution">
    <text evidence="7">The sequence shown here is derived from an EMBL/GenBank/DDBJ whole genome shotgun (WGS) entry which is preliminary data.</text>
</comment>
<keyword evidence="3" id="KW-0812">Transmembrane</keyword>
<accession>A0AA88A8U3</accession>
<evidence type="ECO:0000256" key="1">
    <source>
        <dbReference type="ARBA" id="ARBA00004370"/>
    </source>
</evidence>
<evidence type="ECO:0000256" key="3">
    <source>
        <dbReference type="ARBA" id="ARBA00022692"/>
    </source>
</evidence>
<dbReference type="InterPro" id="IPR032675">
    <property type="entry name" value="LRR_dom_sf"/>
</dbReference>
<dbReference type="EMBL" id="BTGU01000012">
    <property type="protein sequence ID" value="GMN41323.1"/>
    <property type="molecule type" value="Genomic_DNA"/>
</dbReference>
<keyword evidence="8" id="KW-1185">Reference proteome</keyword>
<evidence type="ECO:0000313" key="8">
    <source>
        <dbReference type="Proteomes" id="UP001187192"/>
    </source>
</evidence>
<keyword evidence="2" id="KW-0433">Leucine-rich repeat</keyword>
<dbReference type="GO" id="GO:0016020">
    <property type="term" value="C:membrane"/>
    <property type="evidence" value="ECO:0007669"/>
    <property type="project" value="UniProtKB-SubCell"/>
</dbReference>
<organism evidence="7 8">
    <name type="scientific">Ficus carica</name>
    <name type="common">Common fig</name>
    <dbReference type="NCBI Taxonomy" id="3494"/>
    <lineage>
        <taxon>Eukaryota</taxon>
        <taxon>Viridiplantae</taxon>
        <taxon>Streptophyta</taxon>
        <taxon>Embryophyta</taxon>
        <taxon>Tracheophyta</taxon>
        <taxon>Spermatophyta</taxon>
        <taxon>Magnoliopsida</taxon>
        <taxon>eudicotyledons</taxon>
        <taxon>Gunneridae</taxon>
        <taxon>Pentapetalae</taxon>
        <taxon>rosids</taxon>
        <taxon>fabids</taxon>
        <taxon>Rosales</taxon>
        <taxon>Moraceae</taxon>
        <taxon>Ficeae</taxon>
        <taxon>Ficus</taxon>
    </lineage>
</organism>
<name>A0AA88A8U3_FICCA</name>
<dbReference type="Pfam" id="PF00560">
    <property type="entry name" value="LRR_1"/>
    <property type="match status" value="2"/>
</dbReference>
<dbReference type="PANTHER" id="PTHR27008">
    <property type="entry name" value="OS04G0122200 PROTEIN"/>
    <property type="match status" value="1"/>
</dbReference>
<keyword evidence="4" id="KW-0677">Repeat</keyword>
<evidence type="ECO:0000313" key="7">
    <source>
        <dbReference type="EMBL" id="GMN41323.1"/>
    </source>
</evidence>